<evidence type="ECO:0000313" key="10">
    <source>
        <dbReference type="Proteomes" id="UP000293360"/>
    </source>
</evidence>
<feature type="transmembrane region" description="Helical" evidence="8">
    <location>
        <begin position="163"/>
        <end position="182"/>
    </location>
</feature>
<dbReference type="EMBL" id="QJNU01000357">
    <property type="protein sequence ID" value="RYP01528.1"/>
    <property type="molecule type" value="Genomic_DNA"/>
</dbReference>
<dbReference type="InterPro" id="IPR036259">
    <property type="entry name" value="MFS_trans_sf"/>
</dbReference>
<organism evidence="9 10">
    <name type="scientific">Monosporascus ibericus</name>
    <dbReference type="NCBI Taxonomy" id="155417"/>
    <lineage>
        <taxon>Eukaryota</taxon>
        <taxon>Fungi</taxon>
        <taxon>Dikarya</taxon>
        <taxon>Ascomycota</taxon>
        <taxon>Pezizomycotina</taxon>
        <taxon>Sordariomycetes</taxon>
        <taxon>Xylariomycetidae</taxon>
        <taxon>Xylariales</taxon>
        <taxon>Xylariales incertae sedis</taxon>
        <taxon>Monosporascus</taxon>
    </lineage>
</organism>
<keyword evidence="5 8" id="KW-1133">Transmembrane helix</keyword>
<comment type="similarity">
    <text evidence="2">Belongs to the major facilitator superfamily. TCR/Tet family.</text>
</comment>
<keyword evidence="6 8" id="KW-0472">Membrane</keyword>
<feature type="transmembrane region" description="Helical" evidence="8">
    <location>
        <begin position="300"/>
        <end position="324"/>
    </location>
</feature>
<keyword evidence="3" id="KW-0813">Transport</keyword>
<evidence type="ECO:0008006" key="11">
    <source>
        <dbReference type="Google" id="ProtNLM"/>
    </source>
</evidence>
<evidence type="ECO:0000256" key="6">
    <source>
        <dbReference type="ARBA" id="ARBA00023136"/>
    </source>
</evidence>
<evidence type="ECO:0000256" key="1">
    <source>
        <dbReference type="ARBA" id="ARBA00004141"/>
    </source>
</evidence>
<feature type="transmembrane region" description="Helical" evidence="8">
    <location>
        <begin position="65"/>
        <end position="83"/>
    </location>
</feature>
<evidence type="ECO:0000256" key="2">
    <source>
        <dbReference type="ARBA" id="ARBA00007520"/>
    </source>
</evidence>
<feature type="transmembrane region" description="Helical" evidence="8">
    <location>
        <begin position="228"/>
        <end position="252"/>
    </location>
</feature>
<keyword evidence="4 8" id="KW-0812">Transmembrane</keyword>
<evidence type="ECO:0000256" key="3">
    <source>
        <dbReference type="ARBA" id="ARBA00022448"/>
    </source>
</evidence>
<dbReference type="Proteomes" id="UP000293360">
    <property type="component" value="Unassembled WGS sequence"/>
</dbReference>
<feature type="transmembrane region" description="Helical" evidence="8">
    <location>
        <begin position="188"/>
        <end position="208"/>
    </location>
</feature>
<feature type="transmembrane region" description="Helical" evidence="8">
    <location>
        <begin position="330"/>
        <end position="349"/>
    </location>
</feature>
<comment type="caution">
    <text evidence="9">The sequence shown here is derived from an EMBL/GenBank/DDBJ whole genome shotgun (WGS) entry which is preliminary data.</text>
</comment>
<feature type="compositionally biased region" description="Polar residues" evidence="7">
    <location>
        <begin position="26"/>
        <end position="35"/>
    </location>
</feature>
<evidence type="ECO:0000256" key="4">
    <source>
        <dbReference type="ARBA" id="ARBA00022692"/>
    </source>
</evidence>
<evidence type="ECO:0000256" key="7">
    <source>
        <dbReference type="SAM" id="MobiDB-lite"/>
    </source>
</evidence>
<feature type="transmembrane region" description="Helical" evidence="8">
    <location>
        <begin position="103"/>
        <end position="124"/>
    </location>
</feature>
<dbReference type="AlphaFoldDB" id="A0A4Q4T5H1"/>
<gene>
    <name evidence="9" type="ORF">DL764_006194</name>
</gene>
<feature type="transmembrane region" description="Helical" evidence="8">
    <location>
        <begin position="264"/>
        <end position="288"/>
    </location>
</feature>
<feature type="region of interest" description="Disordered" evidence="7">
    <location>
        <begin position="23"/>
        <end position="53"/>
    </location>
</feature>
<dbReference type="OrthoDB" id="10021397at2759"/>
<evidence type="ECO:0000313" key="9">
    <source>
        <dbReference type="EMBL" id="RYP01528.1"/>
    </source>
</evidence>
<dbReference type="PANTHER" id="PTHR23501">
    <property type="entry name" value="MAJOR FACILITATOR SUPERFAMILY"/>
    <property type="match status" value="1"/>
</dbReference>
<dbReference type="SUPFAM" id="SSF103473">
    <property type="entry name" value="MFS general substrate transporter"/>
    <property type="match status" value="1"/>
</dbReference>
<keyword evidence="10" id="KW-1185">Reference proteome</keyword>
<dbReference type="PANTHER" id="PTHR23501:SF12">
    <property type="entry name" value="MAJOR FACILITATOR SUPERFAMILY (MFS) PROFILE DOMAIN-CONTAINING PROTEIN-RELATED"/>
    <property type="match status" value="1"/>
</dbReference>
<proteinExistence type="inferred from homology"/>
<accession>A0A4Q4T5H1</accession>
<evidence type="ECO:0000256" key="5">
    <source>
        <dbReference type="ARBA" id="ARBA00022989"/>
    </source>
</evidence>
<comment type="subcellular location">
    <subcellularLocation>
        <location evidence="1">Membrane</location>
        <topology evidence="1">Multi-pass membrane protein</topology>
    </subcellularLocation>
</comment>
<protein>
    <recommendedName>
        <fullName evidence="11">Major facilitator superfamily (MFS) profile domain-containing protein</fullName>
    </recommendedName>
</protein>
<dbReference type="GO" id="GO:0022857">
    <property type="term" value="F:transmembrane transporter activity"/>
    <property type="evidence" value="ECO:0007669"/>
    <property type="project" value="InterPro"/>
</dbReference>
<name>A0A4Q4T5H1_9PEZI</name>
<sequence length="479" mass="50909">MAIGRIQRLNVKAIYRPRARMPPQLSGAQAEQSYRSRPPMQEKAGSRGDANVHEATGRDVTGARWFLICAALYLANLLYGLDITIAADIQGAAVDAFSDASQLAWIGAGFPLGSVAVILPYGFLFTSFDIKAGGTGIYLGGLNYISGLTTREEWGTYLSGTGFVWGVGAILGPIVGGGFAVSPATWRWGFWINLVIGAVTAPIMLLYLPSTYRSEGRSTGNRLANLDFVDFVLSVGVWVAFAMGLISVGGVWPWDDGTTIKTLVVFGVLLFAATSCAITGLFTTTYYVPICFQFVQNDTTLMAALRLLPSLLVTVSVNLASGWALSRIKYYMPFFLASGILLLVAGSLFHRHHGRRHLPDAGAGYTVATLKAEPADAISATNQQSLSQLGSTVICLAVGNLRQVLAGRSLSEAELRDAVSGVHSAVFETLSGDIRGSAVAAISTAMQKSFVLVIVAGALETLSALGMKFERLVGEIVTM</sequence>
<dbReference type="Gene3D" id="1.20.1250.20">
    <property type="entry name" value="MFS general substrate transporter like domains"/>
    <property type="match status" value="1"/>
</dbReference>
<dbReference type="InterPro" id="IPR011701">
    <property type="entry name" value="MFS"/>
</dbReference>
<reference evidence="9 10" key="1">
    <citation type="submission" date="2018-06" db="EMBL/GenBank/DDBJ databases">
        <title>Complete Genomes of Monosporascus.</title>
        <authorList>
            <person name="Robinson A.J."/>
            <person name="Natvig D.O."/>
        </authorList>
    </citation>
    <scope>NUCLEOTIDE SEQUENCE [LARGE SCALE GENOMIC DNA]</scope>
    <source>
        <strain evidence="9 10">CBS 110550</strain>
    </source>
</reference>
<dbReference type="Pfam" id="PF07690">
    <property type="entry name" value="MFS_1"/>
    <property type="match status" value="1"/>
</dbReference>
<feature type="compositionally biased region" description="Basic and acidic residues" evidence="7">
    <location>
        <begin position="44"/>
        <end position="53"/>
    </location>
</feature>
<evidence type="ECO:0000256" key="8">
    <source>
        <dbReference type="SAM" id="Phobius"/>
    </source>
</evidence>
<dbReference type="GO" id="GO:0005886">
    <property type="term" value="C:plasma membrane"/>
    <property type="evidence" value="ECO:0007669"/>
    <property type="project" value="TreeGrafter"/>
</dbReference>